<keyword evidence="3" id="KW-1185">Reference proteome</keyword>
<dbReference type="EMBL" id="JXTC01000343">
    <property type="protein sequence ID" value="PON62775.1"/>
    <property type="molecule type" value="Genomic_DNA"/>
</dbReference>
<accession>A0A2P5CP37</accession>
<dbReference type="AlphaFoldDB" id="A0A2P5CP37"/>
<evidence type="ECO:0000313" key="2">
    <source>
        <dbReference type="EMBL" id="PON62775.1"/>
    </source>
</evidence>
<evidence type="ECO:0000256" key="1">
    <source>
        <dbReference type="SAM" id="MobiDB-lite"/>
    </source>
</evidence>
<evidence type="ECO:0000313" key="3">
    <source>
        <dbReference type="Proteomes" id="UP000237000"/>
    </source>
</evidence>
<proteinExistence type="predicted"/>
<dbReference type="Proteomes" id="UP000237000">
    <property type="component" value="Unassembled WGS sequence"/>
</dbReference>
<feature type="region of interest" description="Disordered" evidence="1">
    <location>
        <begin position="1"/>
        <end position="23"/>
    </location>
</feature>
<sequence length="171" mass="18139">MARTSMQRQVPGGHHLGGAAARVSGGESLHKAAVPSRFVAMDAHITLKNPDLGLFEVDTDPHIQGDAAADLLPLFQSAKMGNKEPSPKTGNLSNVPKKSNLGSSLGVAAAENNSEEALEVENQVIRRNKDDESLLHAEGQHNNSTMHAVKRDLAKGNDQAQPQALLDSLTI</sequence>
<comment type="caution">
    <text evidence="2">The sequence shown here is derived from an EMBL/GenBank/DDBJ whole genome shotgun (WGS) entry which is preliminary data.</text>
</comment>
<organism evidence="2 3">
    <name type="scientific">Trema orientale</name>
    <name type="common">Charcoal tree</name>
    <name type="synonym">Celtis orientalis</name>
    <dbReference type="NCBI Taxonomy" id="63057"/>
    <lineage>
        <taxon>Eukaryota</taxon>
        <taxon>Viridiplantae</taxon>
        <taxon>Streptophyta</taxon>
        <taxon>Embryophyta</taxon>
        <taxon>Tracheophyta</taxon>
        <taxon>Spermatophyta</taxon>
        <taxon>Magnoliopsida</taxon>
        <taxon>eudicotyledons</taxon>
        <taxon>Gunneridae</taxon>
        <taxon>Pentapetalae</taxon>
        <taxon>rosids</taxon>
        <taxon>fabids</taxon>
        <taxon>Rosales</taxon>
        <taxon>Cannabaceae</taxon>
        <taxon>Trema</taxon>
    </lineage>
</organism>
<reference evidence="3" key="1">
    <citation type="submission" date="2016-06" db="EMBL/GenBank/DDBJ databases">
        <title>Parallel loss of symbiosis genes in relatives of nitrogen-fixing non-legume Parasponia.</title>
        <authorList>
            <person name="Van Velzen R."/>
            <person name="Holmer R."/>
            <person name="Bu F."/>
            <person name="Rutten L."/>
            <person name="Van Zeijl A."/>
            <person name="Liu W."/>
            <person name="Santuari L."/>
            <person name="Cao Q."/>
            <person name="Sharma T."/>
            <person name="Shen D."/>
            <person name="Roswanjaya Y."/>
            <person name="Wardhani T."/>
            <person name="Kalhor M.S."/>
            <person name="Jansen J."/>
            <person name="Van den Hoogen J."/>
            <person name="Gungor B."/>
            <person name="Hartog M."/>
            <person name="Hontelez J."/>
            <person name="Verver J."/>
            <person name="Yang W.-C."/>
            <person name="Schijlen E."/>
            <person name="Repin R."/>
            <person name="Schilthuizen M."/>
            <person name="Schranz E."/>
            <person name="Heidstra R."/>
            <person name="Miyata K."/>
            <person name="Fedorova E."/>
            <person name="Kohlen W."/>
            <person name="Bisseling T."/>
            <person name="Smit S."/>
            <person name="Geurts R."/>
        </authorList>
    </citation>
    <scope>NUCLEOTIDE SEQUENCE [LARGE SCALE GENOMIC DNA]</scope>
    <source>
        <strain evidence="3">cv. RG33-2</strain>
    </source>
</reference>
<feature type="region of interest" description="Disordered" evidence="1">
    <location>
        <begin position="78"/>
        <end position="102"/>
    </location>
</feature>
<feature type="compositionally biased region" description="Polar residues" evidence="1">
    <location>
        <begin position="88"/>
        <end position="102"/>
    </location>
</feature>
<dbReference type="InParanoid" id="A0A2P5CP37"/>
<protein>
    <submittedName>
        <fullName evidence="2">Uncharacterized protein</fullName>
    </submittedName>
</protein>
<gene>
    <name evidence="2" type="ORF">TorRG33x02_277910</name>
</gene>
<name>A0A2P5CP37_TREOI</name>